<evidence type="ECO:0000256" key="1">
    <source>
        <dbReference type="ARBA" id="ARBA00022676"/>
    </source>
</evidence>
<dbReference type="EMBL" id="RJKN01000002">
    <property type="protein sequence ID" value="ROP44916.1"/>
    <property type="molecule type" value="Genomic_DNA"/>
</dbReference>
<reference evidence="5 6" key="1">
    <citation type="journal article" date="2015" name="Stand. Genomic Sci.">
        <title>Genomic Encyclopedia of Bacterial and Archaeal Type Strains, Phase III: the genomes of soil and plant-associated and newly described type strains.</title>
        <authorList>
            <person name="Whitman W.B."/>
            <person name="Woyke T."/>
            <person name="Klenk H.P."/>
            <person name="Zhou Y."/>
            <person name="Lilburn T.G."/>
            <person name="Beck B.J."/>
            <person name="De Vos P."/>
            <person name="Vandamme P."/>
            <person name="Eisen J.A."/>
            <person name="Garrity G."/>
            <person name="Hugenholtz P."/>
            <person name="Kyrpides N.C."/>
        </authorList>
    </citation>
    <scope>NUCLEOTIDE SEQUENCE [LARGE SCALE GENOMIC DNA]</scope>
    <source>
        <strain evidence="5 6">CECT 7306</strain>
    </source>
</reference>
<sequence>MQQQDGSAGSVVVWRDDVLPASETFVAGQVGAMRRWHPVVAGLYRTPSVLDVRPELVLSPSARWAAPYRRWVRRSGRSRRLDALLRRPDVRVVHAHFGRDAQLVAPAAARARRPLVVTLHGYDVTQLPRHPRTGPAYRAGLRRLFDQAAAVVVVSDFVREQVLALGAHADRLVRLPTGIDPGPAAPPAPPVRRVLFVGRLVEKKGVADLLEAVAALPGDLRGTPVEICGDGPLREDLERRAAELGLTVEFRGHLTPAQLAATYRGGGVFCGPSRSSAAGDAEGLGTVFLEAAAAGLPVVSYRHGGVPEAVEDGVTGHLVPEGDVPALSRALGAVMADGAPAQEMGLAGRRMVERDFDLARQTARLEELYDRVAAGRPVAARR</sequence>
<keyword evidence="1" id="KW-0328">Glycosyltransferase</keyword>
<dbReference type="Pfam" id="PF00534">
    <property type="entry name" value="Glycos_transf_1"/>
    <property type="match status" value="1"/>
</dbReference>
<dbReference type="GO" id="GO:0016757">
    <property type="term" value="F:glycosyltransferase activity"/>
    <property type="evidence" value="ECO:0007669"/>
    <property type="project" value="UniProtKB-KW"/>
</dbReference>
<evidence type="ECO:0000313" key="6">
    <source>
        <dbReference type="Proteomes" id="UP000276232"/>
    </source>
</evidence>
<dbReference type="OrthoDB" id="506201at2"/>
<evidence type="ECO:0000259" key="3">
    <source>
        <dbReference type="Pfam" id="PF00534"/>
    </source>
</evidence>
<evidence type="ECO:0000259" key="4">
    <source>
        <dbReference type="Pfam" id="PF13439"/>
    </source>
</evidence>
<dbReference type="GO" id="GO:1901137">
    <property type="term" value="P:carbohydrate derivative biosynthetic process"/>
    <property type="evidence" value="ECO:0007669"/>
    <property type="project" value="UniProtKB-ARBA"/>
</dbReference>
<keyword evidence="2 5" id="KW-0808">Transferase</keyword>
<dbReference type="Gene3D" id="3.40.50.2000">
    <property type="entry name" value="Glycogen Phosphorylase B"/>
    <property type="match status" value="2"/>
</dbReference>
<comment type="caution">
    <text evidence="5">The sequence shown here is derived from an EMBL/GenBank/DDBJ whole genome shotgun (WGS) entry which is preliminary data.</text>
</comment>
<feature type="domain" description="Glycosyltransferase subfamily 4-like N-terminal" evidence="4">
    <location>
        <begin position="47"/>
        <end position="181"/>
    </location>
</feature>
<name>A0A3N1HR66_9ACTN</name>
<dbReference type="AlphaFoldDB" id="A0A3N1HR66"/>
<dbReference type="Pfam" id="PF13439">
    <property type="entry name" value="Glyco_transf_4"/>
    <property type="match status" value="1"/>
</dbReference>
<organism evidence="5 6">
    <name type="scientific">Pseudokineococcus lusitanus</name>
    <dbReference type="NCBI Taxonomy" id="763993"/>
    <lineage>
        <taxon>Bacteria</taxon>
        <taxon>Bacillati</taxon>
        <taxon>Actinomycetota</taxon>
        <taxon>Actinomycetes</taxon>
        <taxon>Kineosporiales</taxon>
        <taxon>Kineosporiaceae</taxon>
        <taxon>Pseudokineococcus</taxon>
    </lineage>
</organism>
<evidence type="ECO:0000313" key="5">
    <source>
        <dbReference type="EMBL" id="ROP44916.1"/>
    </source>
</evidence>
<dbReference type="SUPFAM" id="SSF53756">
    <property type="entry name" value="UDP-Glycosyltransferase/glycogen phosphorylase"/>
    <property type="match status" value="1"/>
</dbReference>
<dbReference type="InterPro" id="IPR050194">
    <property type="entry name" value="Glycosyltransferase_grp1"/>
</dbReference>
<dbReference type="InterPro" id="IPR001296">
    <property type="entry name" value="Glyco_trans_1"/>
</dbReference>
<keyword evidence="6" id="KW-1185">Reference proteome</keyword>
<dbReference type="InterPro" id="IPR028098">
    <property type="entry name" value="Glyco_trans_4-like_N"/>
</dbReference>
<proteinExistence type="predicted"/>
<protein>
    <submittedName>
        <fullName evidence="5">Glycosyltransferase involved in cell wall biosynthesis</fullName>
    </submittedName>
</protein>
<dbReference type="InParanoid" id="A0A3N1HR66"/>
<dbReference type="RefSeq" id="WP_123379129.1">
    <property type="nucleotide sequence ID" value="NZ_RJKN01000002.1"/>
</dbReference>
<feature type="domain" description="Glycosyl transferase family 1" evidence="3">
    <location>
        <begin position="193"/>
        <end position="350"/>
    </location>
</feature>
<evidence type="ECO:0000256" key="2">
    <source>
        <dbReference type="ARBA" id="ARBA00022679"/>
    </source>
</evidence>
<dbReference type="PANTHER" id="PTHR45947:SF3">
    <property type="entry name" value="SULFOQUINOVOSYL TRANSFERASE SQD2"/>
    <property type="match status" value="1"/>
</dbReference>
<accession>A0A3N1HR66</accession>
<dbReference type="Proteomes" id="UP000276232">
    <property type="component" value="Unassembled WGS sequence"/>
</dbReference>
<gene>
    <name evidence="5" type="ORF">EDC03_1046</name>
</gene>
<dbReference type="PANTHER" id="PTHR45947">
    <property type="entry name" value="SULFOQUINOVOSYL TRANSFERASE SQD2"/>
    <property type="match status" value="1"/>
</dbReference>